<keyword evidence="2" id="KW-1185">Reference proteome</keyword>
<dbReference type="RefSeq" id="WP_188091252.1">
    <property type="nucleotide sequence ID" value="NZ_JACVFC010000005.1"/>
</dbReference>
<organism evidence="1 2">
    <name type="scientific">Chitinophaga qingshengii</name>
    <dbReference type="NCBI Taxonomy" id="1569794"/>
    <lineage>
        <taxon>Bacteria</taxon>
        <taxon>Pseudomonadati</taxon>
        <taxon>Bacteroidota</taxon>
        <taxon>Chitinophagia</taxon>
        <taxon>Chitinophagales</taxon>
        <taxon>Chitinophagaceae</taxon>
        <taxon>Chitinophaga</taxon>
    </lineage>
</organism>
<name>A0ABR7TUJ3_9BACT</name>
<dbReference type="Proteomes" id="UP000659124">
    <property type="component" value="Unassembled WGS sequence"/>
</dbReference>
<sequence>MNKSMMTLVRWGLVISVVIQLRDTTETKQESVSSGRGCYLIDPEDVVSKRGEHNEKLPPLRGRNVFPMEVLHVYGEEKVGKYYQMEDGKLLFVEEKRR</sequence>
<proteinExistence type="predicted"/>
<evidence type="ECO:0000313" key="2">
    <source>
        <dbReference type="Proteomes" id="UP000659124"/>
    </source>
</evidence>
<accession>A0ABR7TUJ3</accession>
<gene>
    <name evidence="1" type="ORF">ICL07_27350</name>
</gene>
<comment type="caution">
    <text evidence="1">The sequence shown here is derived from an EMBL/GenBank/DDBJ whole genome shotgun (WGS) entry which is preliminary data.</text>
</comment>
<protein>
    <submittedName>
        <fullName evidence="1">Uncharacterized protein</fullName>
    </submittedName>
</protein>
<evidence type="ECO:0000313" key="1">
    <source>
        <dbReference type="EMBL" id="MBC9934133.1"/>
    </source>
</evidence>
<dbReference type="EMBL" id="JACVFC010000005">
    <property type="protein sequence ID" value="MBC9934133.1"/>
    <property type="molecule type" value="Genomic_DNA"/>
</dbReference>
<reference evidence="1 2" key="1">
    <citation type="submission" date="2020-09" db="EMBL/GenBank/DDBJ databases">
        <title>Genome sequences of type strains of Chitinophaga qingshengii and Chitinophaga varians.</title>
        <authorList>
            <person name="Kittiwongwattana C."/>
        </authorList>
    </citation>
    <scope>NUCLEOTIDE SEQUENCE [LARGE SCALE GENOMIC DNA]</scope>
    <source>
        <strain evidence="1 2">JCM 30026</strain>
    </source>
</reference>